<dbReference type="SUPFAM" id="SSF111352">
    <property type="entry name" value="Ammonium transporter"/>
    <property type="match status" value="1"/>
</dbReference>
<proteinExistence type="inferred from homology"/>
<dbReference type="InterPro" id="IPR029020">
    <property type="entry name" value="Ammonium/urea_transptr"/>
</dbReference>
<feature type="compositionally biased region" description="Polar residues" evidence="9">
    <location>
        <begin position="506"/>
        <end position="523"/>
    </location>
</feature>
<evidence type="ECO:0000256" key="7">
    <source>
        <dbReference type="ARBA" id="ARBA00023177"/>
    </source>
</evidence>
<feature type="transmembrane region" description="Helical" evidence="8">
    <location>
        <begin position="133"/>
        <end position="155"/>
    </location>
</feature>
<dbReference type="PANTHER" id="PTHR11730:SF6">
    <property type="entry name" value="AMMONIUM TRANSPORTER"/>
    <property type="match status" value="1"/>
</dbReference>
<accession>A0ABD3NWX3</accession>
<evidence type="ECO:0000256" key="6">
    <source>
        <dbReference type="ARBA" id="ARBA00023136"/>
    </source>
</evidence>
<dbReference type="Pfam" id="PF00909">
    <property type="entry name" value="Ammonium_transp"/>
    <property type="match status" value="1"/>
</dbReference>
<feature type="transmembrane region" description="Helical" evidence="8">
    <location>
        <begin position="423"/>
        <end position="448"/>
    </location>
</feature>
<dbReference type="EMBL" id="JABMIG020000368">
    <property type="protein sequence ID" value="KAL3779951.1"/>
    <property type="molecule type" value="Genomic_DNA"/>
</dbReference>
<comment type="subcellular location">
    <subcellularLocation>
        <location evidence="8">Cell membrane</location>
        <topology evidence="8">Multi-pass membrane protein</topology>
    </subcellularLocation>
    <subcellularLocation>
        <location evidence="1">Membrane</location>
        <topology evidence="1">Multi-pass membrane protein</topology>
    </subcellularLocation>
</comment>
<dbReference type="NCBIfam" id="TIGR00836">
    <property type="entry name" value="amt"/>
    <property type="match status" value="1"/>
</dbReference>
<dbReference type="AlphaFoldDB" id="A0ABD3NWX3"/>
<evidence type="ECO:0000259" key="10">
    <source>
        <dbReference type="Pfam" id="PF00909"/>
    </source>
</evidence>
<feature type="region of interest" description="Disordered" evidence="9">
    <location>
        <begin position="506"/>
        <end position="532"/>
    </location>
</feature>
<feature type="transmembrane region" description="Helical" evidence="8">
    <location>
        <begin position="323"/>
        <end position="340"/>
    </location>
</feature>
<evidence type="ECO:0000256" key="8">
    <source>
        <dbReference type="RuleBase" id="RU362002"/>
    </source>
</evidence>
<keyword evidence="4 8" id="KW-0812">Transmembrane</keyword>
<gene>
    <name evidence="11" type="ORF">HJC23_008205</name>
</gene>
<feature type="transmembrane region" description="Helical" evidence="8">
    <location>
        <begin position="346"/>
        <end position="363"/>
    </location>
</feature>
<comment type="caution">
    <text evidence="11">The sequence shown here is derived from an EMBL/GenBank/DDBJ whole genome shotgun (WGS) entry which is preliminary data.</text>
</comment>
<evidence type="ECO:0000256" key="3">
    <source>
        <dbReference type="ARBA" id="ARBA00022448"/>
    </source>
</evidence>
<dbReference type="GO" id="GO:0005886">
    <property type="term" value="C:plasma membrane"/>
    <property type="evidence" value="ECO:0007669"/>
    <property type="project" value="UniProtKB-SubCell"/>
</dbReference>
<evidence type="ECO:0000256" key="2">
    <source>
        <dbReference type="ARBA" id="ARBA00005887"/>
    </source>
</evidence>
<feature type="transmembrane region" description="Helical" evidence="8">
    <location>
        <begin position="162"/>
        <end position="183"/>
    </location>
</feature>
<comment type="similarity">
    <text evidence="2 8">Belongs to the ammonia transporter channel (TC 1.A.11.2) family.</text>
</comment>
<evidence type="ECO:0000256" key="9">
    <source>
        <dbReference type="SAM" id="MobiDB-lite"/>
    </source>
</evidence>
<dbReference type="InterPro" id="IPR024041">
    <property type="entry name" value="NH4_transpt_AmtB-like_dom"/>
</dbReference>
<feature type="transmembrane region" description="Helical" evidence="8">
    <location>
        <begin position="289"/>
        <end position="311"/>
    </location>
</feature>
<keyword evidence="12" id="KW-1185">Reference proteome</keyword>
<keyword evidence="5 8" id="KW-1133">Transmembrane helix</keyword>
<feature type="domain" description="Ammonium transporter AmtB-like" evidence="10">
    <location>
        <begin position="50"/>
        <end position="473"/>
    </location>
</feature>
<keyword evidence="6 8" id="KW-0472">Membrane</keyword>
<dbReference type="GO" id="GO:0072488">
    <property type="term" value="P:ammonium transmembrane transport"/>
    <property type="evidence" value="ECO:0007669"/>
    <property type="project" value="UniProtKB-KW"/>
</dbReference>
<keyword evidence="3 8" id="KW-0813">Transport</keyword>
<feature type="transmembrane region" description="Helical" evidence="8">
    <location>
        <begin position="85"/>
        <end position="104"/>
    </location>
</feature>
<feature type="transmembrane region" description="Helical" evidence="8">
    <location>
        <begin position="247"/>
        <end position="269"/>
    </location>
</feature>
<feature type="transmembrane region" description="Helical" evidence="8">
    <location>
        <begin position="203"/>
        <end position="226"/>
    </location>
</feature>
<name>A0ABD3NWX3_9STRA</name>
<reference evidence="11 12" key="1">
    <citation type="journal article" date="2020" name="G3 (Bethesda)">
        <title>Improved Reference Genome for Cyclotella cryptica CCMP332, a Model for Cell Wall Morphogenesis, Salinity Adaptation, and Lipid Production in Diatoms (Bacillariophyta).</title>
        <authorList>
            <person name="Roberts W.R."/>
            <person name="Downey K.M."/>
            <person name="Ruck E.C."/>
            <person name="Traller J.C."/>
            <person name="Alverson A.J."/>
        </authorList>
    </citation>
    <scope>NUCLEOTIDE SEQUENCE [LARGE SCALE GENOMIC DNA]</scope>
    <source>
        <strain evidence="11 12">CCMP332</strain>
    </source>
</reference>
<evidence type="ECO:0000313" key="12">
    <source>
        <dbReference type="Proteomes" id="UP001516023"/>
    </source>
</evidence>
<evidence type="ECO:0000256" key="4">
    <source>
        <dbReference type="ARBA" id="ARBA00022692"/>
    </source>
</evidence>
<dbReference type="Proteomes" id="UP001516023">
    <property type="component" value="Unassembled WGS sequence"/>
</dbReference>
<sequence length="532" mass="56567">MTSNSVYEACKSALSISDTSKLSLQEAVDRQEQLLECTVSSNADSINSFFLIFASALVFFMQAGFAMLCAGCVQKKNIQNTMLKNLLDVCGAALGFYTVGYAFAYGGSYGESTGSNKTFIGTSNFFLAGVDDVMFWVFQFAFSASCATIVAGTLAERCQMTAYVMYSIVLTGFVYPVVVHSIWSPQGFLSAHASSPLWGSGFVDFAGSTVVHFTGGFTALIAAYMLGPRRGRFYDDRGKLLITPNPMPGHSSALQVLGVFILWFGWYGFNVGSAVSITGPGQPYVMSLAAVNTTLSPASACLSAIIVNYFLAERKTGEGEFSLKASINGCLSGLVAITGPCAVVEPWAAIIIGLLAGPIYLLSSEALVRFRIDDAVDAIPVHMFNGIFGSIAVAFLASPSRLELVYGHSDHAGLFYSGDGTLLAAQVCGLLFVLAWVAALMTPFFLLLNKLGWFRTDAITEITGLDQSYHGAANLDADDHSLGPKPISPFQRTIAGPNVRVSVLDNSNSDHGSRFNVRTSTLDDSGPPADGA</sequence>
<dbReference type="InterPro" id="IPR018047">
    <property type="entry name" value="Ammonium_transpt_CS"/>
</dbReference>
<evidence type="ECO:0000313" key="11">
    <source>
        <dbReference type="EMBL" id="KAL3779951.1"/>
    </source>
</evidence>
<organism evidence="11 12">
    <name type="scientific">Cyclotella cryptica</name>
    <dbReference type="NCBI Taxonomy" id="29204"/>
    <lineage>
        <taxon>Eukaryota</taxon>
        <taxon>Sar</taxon>
        <taxon>Stramenopiles</taxon>
        <taxon>Ochrophyta</taxon>
        <taxon>Bacillariophyta</taxon>
        <taxon>Coscinodiscophyceae</taxon>
        <taxon>Thalassiosirophycidae</taxon>
        <taxon>Stephanodiscales</taxon>
        <taxon>Stephanodiscaceae</taxon>
        <taxon>Cyclotella</taxon>
    </lineage>
</organism>
<evidence type="ECO:0000256" key="1">
    <source>
        <dbReference type="ARBA" id="ARBA00004141"/>
    </source>
</evidence>
<dbReference type="FunFam" id="1.10.3430.10:FF:000016">
    <property type="entry name" value="Ammonium transporter"/>
    <property type="match status" value="1"/>
</dbReference>
<feature type="transmembrane region" description="Helical" evidence="8">
    <location>
        <begin position="49"/>
        <end position="73"/>
    </location>
</feature>
<feature type="transmembrane region" description="Helical" evidence="8">
    <location>
        <begin position="375"/>
        <end position="397"/>
    </location>
</feature>
<dbReference type="PANTHER" id="PTHR11730">
    <property type="entry name" value="AMMONIUM TRANSPORTER"/>
    <property type="match status" value="1"/>
</dbReference>
<keyword evidence="7 8" id="KW-0924">Ammonia transport</keyword>
<dbReference type="InterPro" id="IPR001905">
    <property type="entry name" value="Ammonium_transpt"/>
</dbReference>
<dbReference type="PROSITE" id="PS01219">
    <property type="entry name" value="AMMONIUM_TRANSP"/>
    <property type="match status" value="1"/>
</dbReference>
<protein>
    <recommendedName>
        <fullName evidence="8">Ammonium transporter</fullName>
    </recommendedName>
</protein>
<evidence type="ECO:0000256" key="5">
    <source>
        <dbReference type="ARBA" id="ARBA00022989"/>
    </source>
</evidence>
<dbReference type="Gene3D" id="1.10.3430.10">
    <property type="entry name" value="Ammonium transporter AmtB like domains"/>
    <property type="match status" value="1"/>
</dbReference>